<keyword evidence="1" id="KW-0812">Transmembrane</keyword>
<comment type="caution">
    <text evidence="2">The sequence shown here is derived from an EMBL/GenBank/DDBJ whole genome shotgun (WGS) entry which is preliminary data.</text>
</comment>
<accession>A0A9W7XA46</accession>
<keyword evidence="1" id="KW-0472">Membrane</keyword>
<dbReference type="EMBL" id="MU629893">
    <property type="protein sequence ID" value="KAJ1254791.1"/>
    <property type="molecule type" value="Genomic_DNA"/>
</dbReference>
<name>A0A9W7XA46_9POAL</name>
<organism evidence="2 3">
    <name type="scientific">Paspalum vaginatum</name>
    <name type="common">seashore paspalum</name>
    <dbReference type="NCBI Taxonomy" id="158149"/>
    <lineage>
        <taxon>Eukaryota</taxon>
        <taxon>Viridiplantae</taxon>
        <taxon>Streptophyta</taxon>
        <taxon>Embryophyta</taxon>
        <taxon>Tracheophyta</taxon>
        <taxon>Spermatophyta</taxon>
        <taxon>Magnoliopsida</taxon>
        <taxon>Liliopsida</taxon>
        <taxon>Poales</taxon>
        <taxon>Poaceae</taxon>
        <taxon>PACMAD clade</taxon>
        <taxon>Panicoideae</taxon>
        <taxon>Andropogonodae</taxon>
        <taxon>Paspaleae</taxon>
        <taxon>Paspalinae</taxon>
        <taxon>Paspalum</taxon>
    </lineage>
</organism>
<feature type="transmembrane region" description="Helical" evidence="1">
    <location>
        <begin position="115"/>
        <end position="134"/>
    </location>
</feature>
<proteinExistence type="predicted"/>
<dbReference type="Proteomes" id="UP001164776">
    <property type="component" value="Unassembled WGS sequence"/>
</dbReference>
<keyword evidence="1" id="KW-1133">Transmembrane helix</keyword>
<protein>
    <submittedName>
        <fullName evidence="2">Uncharacterized protein</fullName>
    </submittedName>
</protein>
<evidence type="ECO:0000313" key="2">
    <source>
        <dbReference type="EMBL" id="KAJ1254791.1"/>
    </source>
</evidence>
<keyword evidence="3" id="KW-1185">Reference proteome</keyword>
<evidence type="ECO:0000256" key="1">
    <source>
        <dbReference type="SAM" id="Phobius"/>
    </source>
</evidence>
<dbReference type="EMBL" id="MU629893">
    <property type="protein sequence ID" value="KAJ1254790.1"/>
    <property type="molecule type" value="Genomic_DNA"/>
</dbReference>
<gene>
    <name evidence="2" type="ORF">BS78_K324500</name>
</gene>
<dbReference type="AlphaFoldDB" id="A0A9W7XA46"/>
<reference evidence="2 3" key="1">
    <citation type="submission" date="2022-10" db="EMBL/GenBank/DDBJ databases">
        <title>WGS assembly of Paspalum vaginatum 540-79.</title>
        <authorList>
            <person name="Sun G."/>
            <person name="Wase N."/>
            <person name="Shu S."/>
            <person name="Jenkins J."/>
            <person name="Zhou B."/>
            <person name="Torres-Rodriguez J."/>
            <person name="Chen C."/>
            <person name="Sandor L."/>
            <person name="Plott C."/>
            <person name="Yoshinga Y."/>
            <person name="Daum C."/>
            <person name="Qi P."/>
            <person name="Barry K."/>
            <person name="Lipzen A."/>
            <person name="Berry L."/>
            <person name="Pedersen C."/>
            <person name="Gottilla T."/>
            <person name="Foltz A."/>
            <person name="Yu H."/>
            <person name="O'Malley R."/>
            <person name="Zhang C."/>
            <person name="Devos K."/>
            <person name="Sigmon B."/>
            <person name="Yu B."/>
            <person name="Obata T."/>
            <person name="Schmutz J."/>
            <person name="Schnable J."/>
        </authorList>
    </citation>
    <scope>NUCLEOTIDE SEQUENCE [LARGE SCALE GENOMIC DNA]</scope>
    <source>
        <strain evidence="3">cv. 540-79</strain>
    </source>
</reference>
<sequence length="141" mass="16324">MEAYHVRILFPPTKFPTPPPRLLAARKRNRTAMATRNLVTRMCTPAASSLRRRLDSRFISSFRRQVQQQRSSNGVSKEFANEMAYLSEELTKVALSLSQRDRDLEKFIKGEGWRLIKIFSASIATMFSVGLYCAHERRRSK</sequence>
<evidence type="ECO:0000313" key="3">
    <source>
        <dbReference type="Proteomes" id="UP001164776"/>
    </source>
</evidence>